<dbReference type="UniPathway" id="UPA00538">
    <property type="reaction ID" value="UER00592"/>
</dbReference>
<dbReference type="AlphaFoldDB" id="A0A1B2H9F6"/>
<comment type="catalytic activity">
    <reaction evidence="6 7">
        <text>octanoyl-[ACP] + L-lysyl-[protein] = N(6)-octanoyl-L-lysyl-[protein] + holo-[ACP] + H(+)</text>
        <dbReference type="Rhea" id="RHEA:17665"/>
        <dbReference type="Rhea" id="RHEA-COMP:9636"/>
        <dbReference type="Rhea" id="RHEA-COMP:9685"/>
        <dbReference type="Rhea" id="RHEA-COMP:9752"/>
        <dbReference type="Rhea" id="RHEA-COMP:9928"/>
        <dbReference type="ChEBI" id="CHEBI:15378"/>
        <dbReference type="ChEBI" id="CHEBI:29969"/>
        <dbReference type="ChEBI" id="CHEBI:64479"/>
        <dbReference type="ChEBI" id="CHEBI:78463"/>
        <dbReference type="ChEBI" id="CHEBI:78809"/>
        <dbReference type="EC" id="2.3.1.181"/>
    </reaction>
</comment>
<comment type="miscellaneous">
    <text evidence="6">In the reaction, the free carboxyl group of octanoic acid is attached via an amide linkage to the epsilon-amino group of a specific lysine residue of lipoyl domains of lipoate-dependent enzymes.</text>
</comment>
<dbReference type="PANTHER" id="PTHR10993">
    <property type="entry name" value="OCTANOYLTRANSFERASE"/>
    <property type="match status" value="1"/>
</dbReference>
<evidence type="ECO:0000256" key="2">
    <source>
        <dbReference type="ARBA" id="ARBA00022490"/>
    </source>
</evidence>
<dbReference type="SUPFAM" id="SSF55681">
    <property type="entry name" value="Class II aaRS and biotin synthetases"/>
    <property type="match status" value="1"/>
</dbReference>
<dbReference type="RefSeq" id="WP_075433615.1">
    <property type="nucleotide sequence ID" value="NZ_CP013259.1"/>
</dbReference>
<dbReference type="InterPro" id="IPR020605">
    <property type="entry name" value="Octanoyltransferase_CS"/>
</dbReference>
<feature type="site" description="Lowers pKa of active site Cys" evidence="6 10">
    <location>
        <position position="140"/>
    </location>
</feature>
<reference evidence="12 13" key="1">
    <citation type="submission" date="2015-11" db="EMBL/GenBank/DDBJ databases">
        <title>The complete genome of Buchnera aphidicola from Diuraphis noxia biotype SAM.</title>
        <authorList>
            <person name="Burger N.F.V."/>
            <person name="Oberholster A.-M."/>
        </authorList>
    </citation>
    <scope>NUCLEOTIDE SEQUENCE [LARGE SCALE GENOMIC DNA]</scope>
    <source>
        <strain evidence="12">SAM</strain>
    </source>
</reference>
<dbReference type="STRING" id="118101.ATN01_01335"/>
<feature type="binding site" evidence="6 9">
    <location>
        <begin position="143"/>
        <end position="145"/>
    </location>
    <ligand>
        <name>substrate</name>
    </ligand>
</feature>
<evidence type="ECO:0000256" key="3">
    <source>
        <dbReference type="ARBA" id="ARBA00022679"/>
    </source>
</evidence>
<dbReference type="Proteomes" id="UP000093070">
    <property type="component" value="Chromosome"/>
</dbReference>
<keyword evidence="4 6" id="KW-0012">Acyltransferase</keyword>
<evidence type="ECO:0000259" key="11">
    <source>
        <dbReference type="PROSITE" id="PS51733"/>
    </source>
</evidence>
<gene>
    <name evidence="6" type="primary">lipB</name>
    <name evidence="12" type="ORF">ATN01_01335</name>
</gene>
<dbReference type="InterPro" id="IPR000544">
    <property type="entry name" value="Octanoyltransferase"/>
</dbReference>
<dbReference type="PANTHER" id="PTHR10993:SF7">
    <property type="entry name" value="LIPOYLTRANSFERASE 2, MITOCHONDRIAL-RELATED"/>
    <property type="match status" value="1"/>
</dbReference>
<keyword evidence="3 6" id="KW-0808">Transferase</keyword>
<evidence type="ECO:0000256" key="9">
    <source>
        <dbReference type="PIRSR" id="PIRSR016262-2"/>
    </source>
</evidence>
<evidence type="ECO:0000256" key="8">
    <source>
        <dbReference type="PIRSR" id="PIRSR016262-1"/>
    </source>
</evidence>
<dbReference type="GO" id="GO:0033819">
    <property type="term" value="F:lipoyl(octanoyl) transferase activity"/>
    <property type="evidence" value="ECO:0007669"/>
    <property type="project" value="UniProtKB-EC"/>
</dbReference>
<feature type="active site" description="Acyl-thioester intermediate" evidence="6 8">
    <location>
        <position position="174"/>
    </location>
</feature>
<dbReference type="InterPro" id="IPR004143">
    <property type="entry name" value="BPL_LPL_catalytic"/>
</dbReference>
<comment type="pathway">
    <text evidence="1 6 7">Protein modification; protein lipoylation via endogenous pathway; protein N(6)-(lipoyl)lysine from octanoyl-[acyl-carrier-protein]: step 1/2.</text>
</comment>
<proteinExistence type="inferred from homology"/>
<organism evidence="12 13">
    <name type="scientific">Buchnera aphidicola subsp. Diuraphis noxia</name>
    <dbReference type="NCBI Taxonomy" id="118101"/>
    <lineage>
        <taxon>Bacteria</taxon>
        <taxon>Pseudomonadati</taxon>
        <taxon>Pseudomonadota</taxon>
        <taxon>Gammaproteobacteria</taxon>
        <taxon>Enterobacterales</taxon>
        <taxon>Erwiniaceae</taxon>
        <taxon>Buchnera</taxon>
    </lineage>
</organism>
<evidence type="ECO:0000256" key="4">
    <source>
        <dbReference type="ARBA" id="ARBA00023315"/>
    </source>
</evidence>
<dbReference type="NCBIfam" id="NF010922">
    <property type="entry name" value="PRK14342.1"/>
    <property type="match status" value="1"/>
</dbReference>
<feature type="binding site" evidence="6 9">
    <location>
        <begin position="156"/>
        <end position="158"/>
    </location>
    <ligand>
        <name>substrate</name>
    </ligand>
</feature>
<accession>A0A1B2H9F6</accession>
<comment type="subcellular location">
    <subcellularLocation>
        <location evidence="6">Cytoplasm</location>
    </subcellularLocation>
</comment>
<dbReference type="EC" id="2.3.1.181" evidence="6 7"/>
<keyword evidence="2 6" id="KW-0963">Cytoplasm</keyword>
<evidence type="ECO:0000313" key="13">
    <source>
        <dbReference type="Proteomes" id="UP000093070"/>
    </source>
</evidence>
<dbReference type="GO" id="GO:0009249">
    <property type="term" value="P:protein lipoylation"/>
    <property type="evidence" value="ECO:0007669"/>
    <property type="project" value="InterPro"/>
</dbReference>
<dbReference type="EMBL" id="CP013259">
    <property type="protein sequence ID" value="ANZ22798.1"/>
    <property type="molecule type" value="Genomic_DNA"/>
</dbReference>
<dbReference type="PROSITE" id="PS01313">
    <property type="entry name" value="LIPB"/>
    <property type="match status" value="1"/>
</dbReference>
<feature type="binding site" evidence="6 9">
    <location>
        <begin position="75"/>
        <end position="82"/>
    </location>
    <ligand>
        <name>substrate</name>
    </ligand>
</feature>
<dbReference type="Pfam" id="PF21948">
    <property type="entry name" value="LplA-B_cat"/>
    <property type="match status" value="1"/>
</dbReference>
<comment type="similarity">
    <text evidence="6 7">Belongs to the LipB family.</text>
</comment>
<evidence type="ECO:0000256" key="7">
    <source>
        <dbReference type="PIRNR" id="PIRNR016262"/>
    </source>
</evidence>
<evidence type="ECO:0000313" key="12">
    <source>
        <dbReference type="EMBL" id="ANZ22798.1"/>
    </source>
</evidence>
<dbReference type="CDD" id="cd16444">
    <property type="entry name" value="LipB"/>
    <property type="match status" value="1"/>
</dbReference>
<dbReference type="InterPro" id="IPR045864">
    <property type="entry name" value="aa-tRNA-synth_II/BPL/LPL"/>
</dbReference>
<dbReference type="Gene3D" id="3.30.930.10">
    <property type="entry name" value="Bira Bifunctional Protein, Domain 2"/>
    <property type="match status" value="1"/>
</dbReference>
<protein>
    <recommendedName>
        <fullName evidence="6 7">Octanoyltransferase</fullName>
        <ecNumber evidence="6 7">2.3.1.181</ecNumber>
    </recommendedName>
    <alternativeName>
        <fullName evidence="6">Lipoate-protein ligase B</fullName>
    </alternativeName>
    <alternativeName>
        <fullName evidence="6">Lipoyl/octanoyl transferase</fullName>
    </alternativeName>
    <alternativeName>
        <fullName evidence="6">Octanoyl-[acyl-carrier-protein]-protein N-octanoyltransferase</fullName>
    </alternativeName>
</protein>
<dbReference type="PATRIC" id="fig|118101.4.peg.264"/>
<evidence type="ECO:0000256" key="1">
    <source>
        <dbReference type="ARBA" id="ARBA00004821"/>
    </source>
</evidence>
<dbReference type="PIRSF" id="PIRSF016262">
    <property type="entry name" value="LPLase"/>
    <property type="match status" value="1"/>
</dbReference>
<name>A0A1B2H9F6_BUCDN</name>
<sequence>MKSFLQNKIIFFRDLGIEEWSITFKKMHNFTILRDFYTFDEIWFVEHYPVFTQGYAHQKKSLTHINNIPVINTNRGGQITYHGPGQQILYFLIDLKRRNISIRDLIDIMQQIVIKTLNKLSIHQAYTKKKFPGVYVNKKKICSLGLRIKRNFTFHGLSINVNMDLTPFNYIYPCGDINIQMTQIKEFNKDIKLKDLKTVLVTVLSNYFQVIMIKKKQ</sequence>
<evidence type="ECO:0000256" key="10">
    <source>
        <dbReference type="PIRSR" id="PIRSR016262-3"/>
    </source>
</evidence>
<feature type="domain" description="BPL/LPL catalytic" evidence="11">
    <location>
        <begin position="36"/>
        <end position="212"/>
    </location>
</feature>
<dbReference type="GO" id="GO:0005737">
    <property type="term" value="C:cytoplasm"/>
    <property type="evidence" value="ECO:0007669"/>
    <property type="project" value="UniProtKB-SubCell"/>
</dbReference>
<dbReference type="FunFam" id="3.30.930.10:FF:000020">
    <property type="entry name" value="Octanoyltransferase"/>
    <property type="match status" value="1"/>
</dbReference>
<dbReference type="HAMAP" id="MF_00013">
    <property type="entry name" value="LipB"/>
    <property type="match status" value="1"/>
</dbReference>
<evidence type="ECO:0000256" key="5">
    <source>
        <dbReference type="ARBA" id="ARBA00024732"/>
    </source>
</evidence>
<comment type="function">
    <text evidence="5 6 7">Catalyzes the transfer of endogenously produced octanoic acid from octanoyl-acyl-carrier-protein onto the lipoyl domains of lipoate-dependent enzymes. Lipoyl-ACP can also act as a substrate although octanoyl-ACP is likely to be the physiological substrate.</text>
</comment>
<dbReference type="PROSITE" id="PS51733">
    <property type="entry name" value="BPL_LPL_CATALYTIC"/>
    <property type="match status" value="1"/>
</dbReference>
<evidence type="ECO:0000256" key="6">
    <source>
        <dbReference type="HAMAP-Rule" id="MF_00013"/>
    </source>
</evidence>
<dbReference type="OrthoDB" id="9787061at2"/>
<dbReference type="NCBIfam" id="TIGR00214">
    <property type="entry name" value="lipB"/>
    <property type="match status" value="1"/>
</dbReference>